<dbReference type="GO" id="GO:0016787">
    <property type="term" value="F:hydrolase activity"/>
    <property type="evidence" value="ECO:0007669"/>
    <property type="project" value="UniProtKB-UniRule"/>
</dbReference>
<evidence type="ECO:0000256" key="2">
    <source>
        <dbReference type="ARBA" id="ARBA00022801"/>
    </source>
</evidence>
<dbReference type="PANTHER" id="PTHR11070">
    <property type="entry name" value="UVRD / RECB / PCRA DNA HELICASE FAMILY MEMBER"/>
    <property type="match status" value="1"/>
</dbReference>
<dbReference type="PROSITE" id="PS51198">
    <property type="entry name" value="UVRD_HELICASE_ATP_BIND"/>
    <property type="match status" value="1"/>
</dbReference>
<evidence type="ECO:0000313" key="8">
    <source>
        <dbReference type="EMBL" id="CAB9498481.1"/>
    </source>
</evidence>
<dbReference type="Proteomes" id="UP001153069">
    <property type="component" value="Unassembled WGS sequence"/>
</dbReference>
<proteinExistence type="predicted"/>
<comment type="caution">
    <text evidence="8">The sequence shown here is derived from an EMBL/GenBank/DDBJ whole genome shotgun (WGS) entry which is preliminary data.</text>
</comment>
<dbReference type="InterPro" id="IPR027417">
    <property type="entry name" value="P-loop_NTPase"/>
</dbReference>
<protein>
    <recommendedName>
        <fullName evidence="7">UvrD-like helicase ATP-binding domain-containing protein</fullName>
    </recommendedName>
</protein>
<dbReference type="GO" id="GO:0005634">
    <property type="term" value="C:nucleus"/>
    <property type="evidence" value="ECO:0007669"/>
    <property type="project" value="TreeGrafter"/>
</dbReference>
<dbReference type="PANTHER" id="PTHR11070:SF30">
    <property type="entry name" value="F-BOX DNA HELICASE 1"/>
    <property type="match status" value="1"/>
</dbReference>
<feature type="region of interest" description="Disordered" evidence="6">
    <location>
        <begin position="431"/>
        <end position="492"/>
    </location>
</feature>
<evidence type="ECO:0000256" key="1">
    <source>
        <dbReference type="ARBA" id="ARBA00022741"/>
    </source>
</evidence>
<dbReference type="OrthoDB" id="47936at2759"/>
<organism evidence="8 9">
    <name type="scientific">Seminavis robusta</name>
    <dbReference type="NCBI Taxonomy" id="568900"/>
    <lineage>
        <taxon>Eukaryota</taxon>
        <taxon>Sar</taxon>
        <taxon>Stramenopiles</taxon>
        <taxon>Ochrophyta</taxon>
        <taxon>Bacillariophyta</taxon>
        <taxon>Bacillariophyceae</taxon>
        <taxon>Bacillariophycidae</taxon>
        <taxon>Naviculales</taxon>
        <taxon>Naviculaceae</taxon>
        <taxon>Seminavis</taxon>
    </lineage>
</organism>
<dbReference type="GO" id="GO:0005524">
    <property type="term" value="F:ATP binding"/>
    <property type="evidence" value="ECO:0007669"/>
    <property type="project" value="UniProtKB-UniRule"/>
</dbReference>
<reference evidence="8" key="1">
    <citation type="submission" date="2020-06" db="EMBL/GenBank/DDBJ databases">
        <authorList>
            <consortium name="Plant Systems Biology data submission"/>
        </authorList>
    </citation>
    <scope>NUCLEOTIDE SEQUENCE</scope>
    <source>
        <strain evidence="8">D6</strain>
    </source>
</reference>
<dbReference type="GO" id="GO:0003677">
    <property type="term" value="F:DNA binding"/>
    <property type="evidence" value="ECO:0007669"/>
    <property type="project" value="InterPro"/>
</dbReference>
<dbReference type="EMBL" id="CAICTM010000039">
    <property type="protein sequence ID" value="CAB9498481.1"/>
    <property type="molecule type" value="Genomic_DNA"/>
</dbReference>
<dbReference type="Gene3D" id="3.40.50.300">
    <property type="entry name" value="P-loop containing nucleotide triphosphate hydrolases"/>
    <property type="match status" value="3"/>
</dbReference>
<feature type="binding site" evidence="5">
    <location>
        <begin position="39"/>
        <end position="46"/>
    </location>
    <ligand>
        <name>ATP</name>
        <dbReference type="ChEBI" id="CHEBI:30616"/>
    </ligand>
</feature>
<keyword evidence="3 5" id="KW-0347">Helicase</keyword>
<dbReference type="AlphaFoldDB" id="A0A9N8DD16"/>
<evidence type="ECO:0000313" key="9">
    <source>
        <dbReference type="Proteomes" id="UP001153069"/>
    </source>
</evidence>
<accession>A0A9N8DD16</accession>
<feature type="domain" description="UvrD-like helicase ATP-binding" evidence="7">
    <location>
        <begin position="18"/>
        <end position="340"/>
    </location>
</feature>
<feature type="compositionally biased region" description="Acidic residues" evidence="6">
    <location>
        <begin position="448"/>
        <end position="462"/>
    </location>
</feature>
<keyword evidence="4 5" id="KW-0067">ATP-binding</keyword>
<dbReference type="GO" id="GO:0031297">
    <property type="term" value="P:replication fork processing"/>
    <property type="evidence" value="ECO:0007669"/>
    <property type="project" value="TreeGrafter"/>
</dbReference>
<keyword evidence="1 5" id="KW-0547">Nucleotide-binding</keyword>
<evidence type="ECO:0000256" key="5">
    <source>
        <dbReference type="PROSITE-ProRule" id="PRU00560"/>
    </source>
</evidence>
<evidence type="ECO:0000256" key="6">
    <source>
        <dbReference type="SAM" id="MobiDB-lite"/>
    </source>
</evidence>
<dbReference type="GO" id="GO:0000724">
    <property type="term" value="P:double-strand break repair via homologous recombination"/>
    <property type="evidence" value="ECO:0007669"/>
    <property type="project" value="TreeGrafter"/>
</dbReference>
<dbReference type="SUPFAM" id="SSF52540">
    <property type="entry name" value="P-loop containing nucleoside triphosphate hydrolases"/>
    <property type="match status" value="1"/>
</dbReference>
<keyword evidence="9" id="KW-1185">Reference proteome</keyword>
<name>A0A9N8DD16_9STRA</name>
<dbReference type="GO" id="GO:0043138">
    <property type="term" value="F:3'-5' DNA helicase activity"/>
    <property type="evidence" value="ECO:0007669"/>
    <property type="project" value="TreeGrafter"/>
</dbReference>
<evidence type="ECO:0000256" key="3">
    <source>
        <dbReference type="ARBA" id="ARBA00022806"/>
    </source>
</evidence>
<dbReference type="InterPro" id="IPR014016">
    <property type="entry name" value="UvrD-like_ATP-bd"/>
</dbReference>
<dbReference type="InterPro" id="IPR000212">
    <property type="entry name" value="DNA_helicase_UvrD/REP"/>
</dbReference>
<evidence type="ECO:0000259" key="7">
    <source>
        <dbReference type="PROSITE" id="PS51198"/>
    </source>
</evidence>
<sequence>MMSHQLPGIDLTREQTDILDTCQPPPTNGSKGQLVRVTAAAGTGKTTTLLSLALRAVEKGHTHITYLTFTKAAALDGTKRLSKTLATGSLAGRVIVDARTLHSCASQALNQHRRNKDPNVDLGQRIWSDKKVKKWISETLQAEIDSFLEPCFSELQRRNSNKMKNNQAVFETARQRVEFYLFKTLNNFCTKSMSRQDFGKRTTFGRVYYPAMKFHRSEKGDKLGFSAKVYGNRIDWYADMACILWDKAVEQDIRTFNFIMKRTQLLCLEVPGTILLIDESQDMDGCQVNWVADQVKYSKHAYVVGDAAQSIYGFRGAKPEFLMDLANDQEKMLTESWRFGPAIAKIANLVLFAKEESDQTSQIYDKRRRCMKWKNWSPYRVKTGKDMSAVVTDESLLSNWETYRERSEQITFIARQNKTLFVHALQLMGFTPKSDEDEKPSAQSDNRNDDEDDDFDILDDNYDTPPAQENETHRPAAGAQPDQPISFPRMHINGYGENSGRKAWLSMFKLVGAIYDLFKLQQGNNESSTTMRLPPLLFPEFAGRDIDWKSFCEDVQEREMNKYSVPIAVVKAYQDHTMSAVQRFKRDVIERNYSVEDADIILTTCHAAKGMEWQHVQVADDFVKLADYVIHNDEKPTPTFQPASKKMKTTQKWKFGFASWGDDVNLAYVACTRAKQTLSLPPCVLNSIRDFDTIFAWNNDDNPPDVDLPHVHGLAHRDRTATPENLKEIGSSLVHKYRVEVQVPNGLPLTEYLLT</sequence>
<evidence type="ECO:0000256" key="4">
    <source>
        <dbReference type="ARBA" id="ARBA00022840"/>
    </source>
</evidence>
<gene>
    <name evidence="8" type="ORF">SEMRO_39_G024110.2</name>
</gene>
<keyword evidence="2 5" id="KW-0378">Hydrolase</keyword>
<dbReference type="Pfam" id="PF00580">
    <property type="entry name" value="UvrD-helicase"/>
    <property type="match status" value="1"/>
</dbReference>